<reference evidence="5" key="1">
    <citation type="submission" date="2019-03" db="EMBL/GenBank/DDBJ databases">
        <title>Improved annotation for the trematode Fasciola hepatica.</title>
        <authorList>
            <person name="Choi Y.-J."/>
            <person name="Martin J."/>
            <person name="Mitreva M."/>
        </authorList>
    </citation>
    <scope>NUCLEOTIDE SEQUENCE [LARGE SCALE GENOMIC DNA]</scope>
</reference>
<comment type="caution">
    <text evidence="5">The sequence shown here is derived from an EMBL/GenBank/DDBJ whole genome shotgun (WGS) entry which is preliminary data.</text>
</comment>
<feature type="compositionally biased region" description="Acidic residues" evidence="3">
    <location>
        <begin position="347"/>
        <end position="357"/>
    </location>
</feature>
<evidence type="ECO:0000259" key="4">
    <source>
        <dbReference type="Pfam" id="PF25332"/>
    </source>
</evidence>
<sequence>MSAVISMKMSASWEAEKSSANAVPRLCNLSLVQIILDRPLEPDSTNTGFFVVVRMAGSARRVLRSPEITLIPSKPVGQINGVNAPCTPSSGQPLPYATESSVGLMYPTCPTTATHAYPQGMTLTVPTTTTSVTGESASSGAGGCVYMDFNCSIQYSHMLNRDGNTLQILIQRRKKYKSKTMNLGYKTLAYCNVNLAQVLQRRIENRFLELYTDPKCSTHPVGRVEIQYLSTTPIEKDLMNGKRKGAIIMCFLLVDEDEDFPLPDMYSEDSDHGEESDEDQIAETEETGHRRQKKLAKAMSVGQKQIKQKLIGLLKKLKISDPSEEDLDVVDTSKLWDEIDLIATASDMEEEDSEADGTDSVSIHSTPKPTLRPFFATTGSSDDTLSADAGTKLLKRLQRELFARGEAETSSGAYYLRSVLPETSLSARPSRFSRGAKKGSTHVSCTTNTSGAVPNPAAPTFSTATMIGGPIRSGSSAMRHHRGNATGGTSSSGSRLASRLVHMRRRSNLVDSGKEHSVPIDVSKQVDCRYPGGIPVNSASLDGVVPASGSSPTNQDSSDEKSELNGPPIDSSSTVVVRHSHRCSVPTDVATLATSSVVDAAFSTASGRALSPGLPHASSAASPTLTSTPETNKTHGSFGARVQDGRESSFVILDDSQHEFIDFFFL</sequence>
<keyword evidence="2" id="KW-0597">Phosphoprotein</keyword>
<feature type="region of interest" description="Disordered" evidence="3">
    <location>
        <begin position="609"/>
        <end position="641"/>
    </location>
</feature>
<feature type="region of interest" description="Disordered" evidence="3">
    <location>
        <begin position="537"/>
        <end position="575"/>
    </location>
</feature>
<evidence type="ECO:0000313" key="6">
    <source>
        <dbReference type="Proteomes" id="UP000230066"/>
    </source>
</evidence>
<dbReference type="PANTHER" id="PTHR13280:SF17">
    <property type="entry name" value="KRUEPPEL TARGET AT 95D, ISOFORM A"/>
    <property type="match status" value="1"/>
</dbReference>
<feature type="compositionally biased region" description="Low complexity" evidence="3">
    <location>
        <begin position="614"/>
        <end position="629"/>
    </location>
</feature>
<organism evidence="5 6">
    <name type="scientific">Fasciola hepatica</name>
    <name type="common">Liver fluke</name>
    <dbReference type="NCBI Taxonomy" id="6192"/>
    <lineage>
        <taxon>Eukaryota</taxon>
        <taxon>Metazoa</taxon>
        <taxon>Spiralia</taxon>
        <taxon>Lophotrochozoa</taxon>
        <taxon>Platyhelminthes</taxon>
        <taxon>Trematoda</taxon>
        <taxon>Digenea</taxon>
        <taxon>Plagiorchiida</taxon>
        <taxon>Echinostomata</taxon>
        <taxon>Echinostomatoidea</taxon>
        <taxon>Fasciolidae</taxon>
        <taxon>Fasciola</taxon>
    </lineage>
</organism>
<dbReference type="Proteomes" id="UP000230066">
    <property type="component" value="Unassembled WGS sequence"/>
</dbReference>
<dbReference type="PANTHER" id="PTHR13280">
    <property type="entry name" value="PHOSPHOFURIN ACIDIC CLUSTER SORTING PROTEIN"/>
    <property type="match status" value="1"/>
</dbReference>
<feature type="domain" description="Phosphofurin acidic cluster sorting protein 1/2 N-terminal C2" evidence="4">
    <location>
        <begin position="5"/>
        <end position="74"/>
    </location>
</feature>
<protein>
    <recommendedName>
        <fullName evidence="4">Phosphofurin acidic cluster sorting protein 1/2 N-terminal C2 domain-containing protein</fullName>
    </recommendedName>
</protein>
<evidence type="ECO:0000256" key="3">
    <source>
        <dbReference type="SAM" id="MobiDB-lite"/>
    </source>
</evidence>
<feature type="domain" description="Phosphofurin acidic cluster sorting protein 1/2 N-terminal C2" evidence="4">
    <location>
        <begin position="145"/>
        <end position="233"/>
    </location>
</feature>
<dbReference type="Pfam" id="PF25332">
    <property type="entry name" value="C2_PACS_N"/>
    <property type="match status" value="2"/>
</dbReference>
<feature type="region of interest" description="Disordered" evidence="3">
    <location>
        <begin position="262"/>
        <end position="299"/>
    </location>
</feature>
<keyword evidence="6" id="KW-1185">Reference proteome</keyword>
<gene>
    <name evidence="5" type="ORF">D915_004468</name>
</gene>
<feature type="compositionally biased region" description="Polar residues" evidence="3">
    <location>
        <begin position="359"/>
        <end position="368"/>
    </location>
</feature>
<dbReference type="InterPro" id="IPR057541">
    <property type="entry name" value="PACS1/2_N"/>
</dbReference>
<dbReference type="GO" id="GO:0072659">
    <property type="term" value="P:protein localization to plasma membrane"/>
    <property type="evidence" value="ECO:0007669"/>
    <property type="project" value="TreeGrafter"/>
</dbReference>
<feature type="compositionally biased region" description="Acidic residues" evidence="3">
    <location>
        <begin position="262"/>
        <end position="285"/>
    </location>
</feature>
<evidence type="ECO:0000313" key="5">
    <source>
        <dbReference type="EMBL" id="THD24596.1"/>
    </source>
</evidence>
<feature type="region of interest" description="Disordered" evidence="3">
    <location>
        <begin position="430"/>
        <end position="461"/>
    </location>
</feature>
<feature type="compositionally biased region" description="Polar residues" evidence="3">
    <location>
        <begin position="441"/>
        <end position="452"/>
    </location>
</feature>
<evidence type="ECO:0000256" key="1">
    <source>
        <dbReference type="ARBA" id="ARBA00008590"/>
    </source>
</evidence>
<evidence type="ECO:0000256" key="2">
    <source>
        <dbReference type="ARBA" id="ARBA00022553"/>
    </source>
</evidence>
<feature type="compositionally biased region" description="Low complexity" evidence="3">
    <location>
        <begin position="487"/>
        <end position="497"/>
    </location>
</feature>
<comment type="similarity">
    <text evidence="1">Belongs to the PACS family.</text>
</comment>
<dbReference type="EMBL" id="JXXN02001522">
    <property type="protein sequence ID" value="THD24596.1"/>
    <property type="molecule type" value="Genomic_DNA"/>
</dbReference>
<name>A0A4E0RBF1_FASHE</name>
<feature type="region of interest" description="Disordered" evidence="3">
    <location>
        <begin position="473"/>
        <end position="497"/>
    </location>
</feature>
<accession>A0A4E0RBF1</accession>
<proteinExistence type="inferred from homology"/>
<feature type="region of interest" description="Disordered" evidence="3">
    <location>
        <begin position="346"/>
        <end position="379"/>
    </location>
</feature>
<dbReference type="InterPro" id="IPR019381">
    <property type="entry name" value="PACS1/2_C"/>
</dbReference>
<dbReference type="AlphaFoldDB" id="A0A4E0RBF1"/>